<comment type="caution">
    <text evidence="1">The sequence shown here is derived from an EMBL/GenBank/DDBJ whole genome shotgun (WGS) entry which is preliminary data.</text>
</comment>
<reference evidence="2" key="1">
    <citation type="journal article" date="2023" name="Nat. Plants">
        <title>Single-cell RNA sequencing provides a high-resolution roadmap for understanding the multicellular compartmentation of specialized metabolism.</title>
        <authorList>
            <person name="Sun S."/>
            <person name="Shen X."/>
            <person name="Li Y."/>
            <person name="Li Y."/>
            <person name="Wang S."/>
            <person name="Li R."/>
            <person name="Zhang H."/>
            <person name="Shen G."/>
            <person name="Guo B."/>
            <person name="Wei J."/>
            <person name="Xu J."/>
            <person name="St-Pierre B."/>
            <person name="Chen S."/>
            <person name="Sun C."/>
        </authorList>
    </citation>
    <scope>NUCLEOTIDE SEQUENCE [LARGE SCALE GENOMIC DNA]</scope>
</reference>
<organism evidence="1 2">
    <name type="scientific">Catharanthus roseus</name>
    <name type="common">Madagascar periwinkle</name>
    <name type="synonym">Vinca rosea</name>
    <dbReference type="NCBI Taxonomy" id="4058"/>
    <lineage>
        <taxon>Eukaryota</taxon>
        <taxon>Viridiplantae</taxon>
        <taxon>Streptophyta</taxon>
        <taxon>Embryophyta</taxon>
        <taxon>Tracheophyta</taxon>
        <taxon>Spermatophyta</taxon>
        <taxon>Magnoliopsida</taxon>
        <taxon>eudicotyledons</taxon>
        <taxon>Gunneridae</taxon>
        <taxon>Pentapetalae</taxon>
        <taxon>asterids</taxon>
        <taxon>lamiids</taxon>
        <taxon>Gentianales</taxon>
        <taxon>Apocynaceae</taxon>
        <taxon>Rauvolfioideae</taxon>
        <taxon>Vinceae</taxon>
        <taxon>Catharanthinae</taxon>
        <taxon>Catharanthus</taxon>
    </lineage>
</organism>
<name>A0ACC0AU29_CATRO</name>
<proteinExistence type="predicted"/>
<dbReference type="EMBL" id="CM044705">
    <property type="protein sequence ID" value="KAI5664054.1"/>
    <property type="molecule type" value="Genomic_DNA"/>
</dbReference>
<accession>A0ACC0AU29</accession>
<keyword evidence="2" id="KW-1185">Reference proteome</keyword>
<gene>
    <name evidence="1" type="ORF">M9H77_23377</name>
</gene>
<protein>
    <submittedName>
        <fullName evidence="1">Uncharacterized protein</fullName>
    </submittedName>
</protein>
<evidence type="ECO:0000313" key="1">
    <source>
        <dbReference type="EMBL" id="KAI5664054.1"/>
    </source>
</evidence>
<sequence length="346" mass="39861">MKEAVIDIKLPRRILLVKLHVTHVENGLKVRFLHFCIAEVRTMIIMWCCLLNFIYDKTILAYITKPFPNCMMFGNIVVGENLYNFVANQSLYLCTSAKRSSEENEIAGHAQKRIKRKEALERKKIVDELIRVAYSKKDHLSSLPSFHRYCTNGLSVYLESGTGDKLSSFLKQYIQQLLKVNMEGPFGSEWPTEEKVKRREMVAWEARYIFVYRDPNSAGNKMSAFEERRNSIMRSSIVGFIHYRFVVEEEVPVLYLYELQLDARVQGKGLGKFLMQLIEAIAKQNGVSAVVLTVQKANLSAMKFYMTKLGYNISAMSPSRLHLTGFETNYEILCKVFDNKAKSALE</sequence>
<evidence type="ECO:0000313" key="2">
    <source>
        <dbReference type="Proteomes" id="UP001060085"/>
    </source>
</evidence>
<dbReference type="Proteomes" id="UP001060085">
    <property type="component" value="Linkage Group LG05"/>
</dbReference>